<dbReference type="Proteomes" id="UP000000383">
    <property type="component" value="Chromosome"/>
</dbReference>
<dbReference type="CDD" id="cd10147">
    <property type="entry name" value="Wzt_C-like"/>
    <property type="match status" value="1"/>
</dbReference>
<reference evidence="7 8" key="2">
    <citation type="journal article" date="2011" name="J. Bacteriol.">
        <title>Genomes of three methylotrophs from a single niche uncover genetic and metabolic divergence of Methylophilaceae.</title>
        <authorList>
            <person name="Lapidus A."/>
            <person name="Clum A."/>
            <person name="Labutti K."/>
            <person name="Kaluzhnaya M.G."/>
            <person name="Lim S."/>
            <person name="Beck D.A."/>
            <person name="Glavina Del Rio T."/>
            <person name="Nolan M."/>
            <person name="Mavromatis K."/>
            <person name="Huntemann M."/>
            <person name="Lucas S."/>
            <person name="Lidstrom M.E."/>
            <person name="Ivanova N."/>
            <person name="Chistoserdova L."/>
        </authorList>
    </citation>
    <scope>NUCLEOTIDE SEQUENCE [LARGE SCALE GENOMIC DNA]</scope>
    <source>
        <strain evidence="7 8">301</strain>
    </source>
</reference>
<dbReference type="EMBL" id="CP002056">
    <property type="protein sequence ID" value="ADI29630.1"/>
    <property type="molecule type" value="Genomic_DNA"/>
</dbReference>
<dbReference type="PANTHER" id="PTHR46743:SF2">
    <property type="entry name" value="TEICHOIC ACIDS EXPORT ATP-BINDING PROTEIN TAGH"/>
    <property type="match status" value="1"/>
</dbReference>
<dbReference type="GO" id="GO:0140359">
    <property type="term" value="F:ABC-type transporter activity"/>
    <property type="evidence" value="ECO:0007669"/>
    <property type="project" value="InterPro"/>
</dbReference>
<keyword evidence="3" id="KW-1003">Cell membrane</keyword>
<dbReference type="eggNOG" id="COG1134">
    <property type="taxonomic scope" value="Bacteria"/>
</dbReference>
<protein>
    <submittedName>
        <fullName evidence="7">ABC transporter related protein</fullName>
    </submittedName>
</protein>
<dbReference type="PANTHER" id="PTHR46743">
    <property type="entry name" value="TEICHOIC ACIDS EXPORT ATP-BINDING PROTEIN TAGH"/>
    <property type="match status" value="1"/>
</dbReference>
<dbReference type="GO" id="GO:0005524">
    <property type="term" value="F:ATP binding"/>
    <property type="evidence" value="ECO:0007669"/>
    <property type="project" value="UniProtKB-KW"/>
</dbReference>
<dbReference type="OrthoDB" id="9778870at2"/>
<reference evidence="8" key="1">
    <citation type="submission" date="2010-05" db="EMBL/GenBank/DDBJ databases">
        <title>Complete sequence of Methylotenera sp. 301.</title>
        <authorList>
            <person name="Lucas S."/>
            <person name="Copeland A."/>
            <person name="Lapidus A."/>
            <person name="Cheng J.-F."/>
            <person name="Bruce D."/>
            <person name="Goodwin L."/>
            <person name="Pitluck S."/>
            <person name="Clum A."/>
            <person name="Land M."/>
            <person name="Hauser L."/>
            <person name="Kyrpides N."/>
            <person name="Ivanova N."/>
            <person name="Chistoservova L."/>
            <person name="Kalyuzhnaya M."/>
            <person name="Woyke T."/>
        </authorList>
    </citation>
    <scope>NUCLEOTIDE SEQUENCE [LARGE SCALE GENOMIC DNA]</scope>
    <source>
        <strain evidence="8">301</strain>
    </source>
</reference>
<proteinExistence type="inferred from homology"/>
<dbReference type="CDD" id="cd03220">
    <property type="entry name" value="ABC_KpsT_Wzt"/>
    <property type="match status" value="1"/>
</dbReference>
<evidence type="ECO:0000256" key="5">
    <source>
        <dbReference type="ARBA" id="ARBA00022840"/>
    </source>
</evidence>
<evidence type="ECO:0000256" key="4">
    <source>
        <dbReference type="ARBA" id="ARBA00022741"/>
    </source>
</evidence>
<dbReference type="InterPro" id="IPR050683">
    <property type="entry name" value="Bact_Polysacc_Export_ATP-bd"/>
</dbReference>
<evidence type="ECO:0000313" key="8">
    <source>
        <dbReference type="Proteomes" id="UP000000383"/>
    </source>
</evidence>
<dbReference type="RefSeq" id="WP_013147945.1">
    <property type="nucleotide sequence ID" value="NC_014207.1"/>
</dbReference>
<dbReference type="PROSITE" id="PS50893">
    <property type="entry name" value="ABC_TRANSPORTER_2"/>
    <property type="match status" value="1"/>
</dbReference>
<accession>D7DHU5</accession>
<dbReference type="HOGENOM" id="CLU_000604_101_1_4"/>
<dbReference type="SUPFAM" id="SSF52540">
    <property type="entry name" value="P-loop containing nucleoside triphosphate hydrolases"/>
    <property type="match status" value="1"/>
</dbReference>
<name>D7DHU5_METV0</name>
<dbReference type="Gene3D" id="2.70.50.60">
    <property type="entry name" value="abc- transporter (atp binding component) like domain"/>
    <property type="match status" value="1"/>
</dbReference>
<comment type="similarity">
    <text evidence="1">Belongs to the ABC transporter superfamily.</text>
</comment>
<organism evidence="7 8">
    <name type="scientific">Methylotenera versatilis (strain 301)</name>
    <dbReference type="NCBI Taxonomy" id="666681"/>
    <lineage>
        <taxon>Bacteria</taxon>
        <taxon>Pseudomonadati</taxon>
        <taxon>Pseudomonadota</taxon>
        <taxon>Betaproteobacteria</taxon>
        <taxon>Nitrosomonadales</taxon>
        <taxon>Methylophilaceae</taxon>
        <taxon>Methylotenera</taxon>
    </lineage>
</organism>
<dbReference type="InterPro" id="IPR003439">
    <property type="entry name" value="ABC_transporter-like_ATP-bd"/>
</dbReference>
<dbReference type="Gene3D" id="3.40.50.300">
    <property type="entry name" value="P-loop containing nucleotide triphosphate hydrolases"/>
    <property type="match status" value="1"/>
</dbReference>
<sequence length="426" mass="48235">MFSNMLVKAENLYKCYRLYNKPIDRLKQKLSFGRKKYYEEFQALRDVSFEIMRGETIGVIGPNGAGKSTLLQLICGISNPSSGKIIINGKIAALLELGSGFNFEFTGRENVYLNAALLGLTKAEIDECYHRIVSFADIGEFINYPVKTYSSGMIIRLAFAVNLMTTPDLMIIDEALAIGDINFTAKCMSAIKEMQKKGTSIILVTHDMGTIRNLCNRVIYLENGRLIEVGPPNVVVEKYIKMMREKQNLRQTNPISEELSIISERAFDRSNEFEHRVEVFRYGTGAVKIKNIELLNEENQSINTVEFNQNIKFNVYLESSANKKISVVLNILDNKKNSITGCSFTSANQPYLETTTGGKYLLEFEFKLPLQEGHYSVFIQIAAPLIEDTVYYDVVTDALVFEVKKWKTAPLPAKVYLFPKLNVMNL</sequence>
<dbReference type="STRING" id="666681.M301_1246"/>
<dbReference type="InterPro" id="IPR003593">
    <property type="entry name" value="AAA+_ATPase"/>
</dbReference>
<keyword evidence="8" id="KW-1185">Reference proteome</keyword>
<dbReference type="GO" id="GO:0016887">
    <property type="term" value="F:ATP hydrolysis activity"/>
    <property type="evidence" value="ECO:0007669"/>
    <property type="project" value="InterPro"/>
</dbReference>
<keyword evidence="5" id="KW-0067">ATP-binding</keyword>
<feature type="domain" description="ABC transporter" evidence="6">
    <location>
        <begin position="7"/>
        <end position="248"/>
    </location>
</feature>
<dbReference type="InterPro" id="IPR015860">
    <property type="entry name" value="ABC_transpr_TagH-like"/>
</dbReference>
<dbReference type="GO" id="GO:0016020">
    <property type="term" value="C:membrane"/>
    <property type="evidence" value="ECO:0007669"/>
    <property type="project" value="InterPro"/>
</dbReference>
<evidence type="ECO:0000256" key="1">
    <source>
        <dbReference type="ARBA" id="ARBA00005417"/>
    </source>
</evidence>
<dbReference type="InterPro" id="IPR029439">
    <property type="entry name" value="Wzt_C"/>
</dbReference>
<keyword evidence="2" id="KW-0813">Transport</keyword>
<dbReference type="InterPro" id="IPR027417">
    <property type="entry name" value="P-loop_NTPase"/>
</dbReference>
<dbReference type="SMART" id="SM00382">
    <property type="entry name" value="AAA"/>
    <property type="match status" value="1"/>
</dbReference>
<keyword evidence="4" id="KW-0547">Nucleotide-binding</keyword>
<dbReference type="KEGG" id="meh:M301_1246"/>
<gene>
    <name evidence="7" type="ordered locus">M301_1246</name>
</gene>
<dbReference type="Pfam" id="PF00005">
    <property type="entry name" value="ABC_tran"/>
    <property type="match status" value="1"/>
</dbReference>
<evidence type="ECO:0000313" key="7">
    <source>
        <dbReference type="EMBL" id="ADI29630.1"/>
    </source>
</evidence>
<dbReference type="Pfam" id="PF14524">
    <property type="entry name" value="Wzt_C"/>
    <property type="match status" value="1"/>
</dbReference>
<evidence type="ECO:0000256" key="2">
    <source>
        <dbReference type="ARBA" id="ARBA00022448"/>
    </source>
</evidence>
<dbReference type="AlphaFoldDB" id="D7DHU5"/>
<keyword evidence="3" id="KW-0472">Membrane</keyword>
<evidence type="ECO:0000259" key="6">
    <source>
        <dbReference type="PROSITE" id="PS50893"/>
    </source>
</evidence>
<evidence type="ECO:0000256" key="3">
    <source>
        <dbReference type="ARBA" id="ARBA00022475"/>
    </source>
</evidence>